<feature type="domain" description="YgjP-like metallopeptidase" evidence="1">
    <location>
        <begin position="93"/>
        <end position="149"/>
    </location>
</feature>
<dbReference type="EMBL" id="CP051180">
    <property type="protein sequence ID" value="QIZ77732.1"/>
    <property type="molecule type" value="Genomic_DNA"/>
</dbReference>
<accession>A0A6H1UIV7</accession>
<evidence type="ECO:0000313" key="2">
    <source>
        <dbReference type="EMBL" id="QIZ77732.1"/>
    </source>
</evidence>
<evidence type="ECO:0000313" key="3">
    <source>
        <dbReference type="Proteomes" id="UP000501602"/>
    </source>
</evidence>
<dbReference type="RefSeq" id="WP_168660997.1">
    <property type="nucleotide sequence ID" value="NZ_CP051180.1"/>
</dbReference>
<sequence length="169" mass="19867">MTPLRYLAHYPETLQQQVQQLIAEQRLGEWLRHNYPQQHHIGSDNALRDYIMTLKQQYMKKSGPLSKVQFDGKLHIVHNALGTHTTVSRVQGGKLKSKNEIRIGSMFKRAPEPLLRMISVHELAHLKEKQHDKNFYALCQHMLPNYHQLELATRMWLTEVELNGHPYQK</sequence>
<reference evidence="2 3" key="1">
    <citation type="submission" date="2020-04" db="EMBL/GenBank/DDBJ databases">
        <title>Ferrimonas sp. S7 isolated from sea water.</title>
        <authorList>
            <person name="Bae S.S."/>
            <person name="Baek K."/>
        </authorList>
    </citation>
    <scope>NUCLEOTIDE SEQUENCE [LARGE SCALE GENOMIC DNA]</scope>
    <source>
        <strain evidence="2 3">S7</strain>
    </source>
</reference>
<dbReference type="PANTHER" id="PTHR30399:SF1">
    <property type="entry name" value="UTP PYROPHOSPHATASE"/>
    <property type="match status" value="1"/>
</dbReference>
<dbReference type="Pfam" id="PF01863">
    <property type="entry name" value="YgjP-like"/>
    <property type="match status" value="1"/>
</dbReference>
<proteinExistence type="predicted"/>
<dbReference type="CDD" id="cd07344">
    <property type="entry name" value="M48_yhfN_like"/>
    <property type="match status" value="1"/>
</dbReference>
<protein>
    <submittedName>
        <fullName evidence="2">M48 family metallopeptidase</fullName>
    </submittedName>
</protein>
<dbReference type="InterPro" id="IPR002725">
    <property type="entry name" value="YgjP-like_metallopeptidase"/>
</dbReference>
<dbReference type="Proteomes" id="UP000501602">
    <property type="component" value="Chromosome"/>
</dbReference>
<dbReference type="Gene3D" id="3.30.2010.10">
    <property type="entry name" value="Metalloproteases ('zincins'), catalytic domain"/>
    <property type="match status" value="1"/>
</dbReference>
<dbReference type="InterPro" id="IPR053136">
    <property type="entry name" value="UTP_pyrophosphatase-like"/>
</dbReference>
<dbReference type="KEGG" id="fes:HER31_12990"/>
<evidence type="ECO:0000259" key="1">
    <source>
        <dbReference type="Pfam" id="PF01863"/>
    </source>
</evidence>
<gene>
    <name evidence="2" type="ORF">HER31_12990</name>
</gene>
<name>A0A6H1UIV7_9GAMM</name>
<organism evidence="2 3">
    <name type="scientific">Ferrimonas lipolytica</name>
    <dbReference type="NCBI Taxonomy" id="2724191"/>
    <lineage>
        <taxon>Bacteria</taxon>
        <taxon>Pseudomonadati</taxon>
        <taxon>Pseudomonadota</taxon>
        <taxon>Gammaproteobacteria</taxon>
        <taxon>Alteromonadales</taxon>
        <taxon>Ferrimonadaceae</taxon>
        <taxon>Ferrimonas</taxon>
    </lineage>
</organism>
<keyword evidence="3" id="KW-1185">Reference proteome</keyword>
<dbReference type="AlphaFoldDB" id="A0A6H1UIV7"/>
<dbReference type="PANTHER" id="PTHR30399">
    <property type="entry name" value="UNCHARACTERIZED PROTEIN YGJP"/>
    <property type="match status" value="1"/>
</dbReference>